<dbReference type="AlphaFoldDB" id="A0A235BZX3"/>
<organism evidence="2 3">
    <name type="scientific">candidate division WOR-3 bacterium JGI_Cruoil_03_44_89</name>
    <dbReference type="NCBI Taxonomy" id="1973748"/>
    <lineage>
        <taxon>Bacteria</taxon>
        <taxon>Bacteria division WOR-3</taxon>
    </lineage>
</organism>
<comment type="caution">
    <text evidence="2">The sequence shown here is derived from an EMBL/GenBank/DDBJ whole genome shotgun (WGS) entry which is preliminary data.</text>
</comment>
<name>A0A235BZX3_UNCW3</name>
<evidence type="ECO:0000256" key="1">
    <source>
        <dbReference type="SAM" id="SignalP"/>
    </source>
</evidence>
<dbReference type="EMBL" id="NOZQ01000023">
    <property type="protein sequence ID" value="OYD17347.1"/>
    <property type="molecule type" value="Genomic_DNA"/>
</dbReference>
<protein>
    <submittedName>
        <fullName evidence="2">Uncharacterized protein</fullName>
    </submittedName>
</protein>
<accession>A0A235BZX3</accession>
<sequence length="138" mass="15289">MKGVIALTLVLLLLVPASAMAGEKGGCVPATLGCFLGPRIGLEYNEGKPVETTEWLRLIVIGAFINDYEAFEKNGCVGCLLEHFLGPRVGRQYDYRNVRTLEWIGLVASPIPQVIMAFEAYQGKTMTEIEQEENLRKQ</sequence>
<proteinExistence type="predicted"/>
<evidence type="ECO:0000313" key="2">
    <source>
        <dbReference type="EMBL" id="OYD17347.1"/>
    </source>
</evidence>
<reference evidence="2 3" key="1">
    <citation type="submission" date="2017-07" db="EMBL/GenBank/DDBJ databases">
        <title>Recovery of genomes from metagenomes via a dereplication, aggregation, and scoring strategy.</title>
        <authorList>
            <person name="Sieber C.M."/>
            <person name="Probst A.J."/>
            <person name="Sharrar A."/>
            <person name="Thomas B.C."/>
            <person name="Hess M."/>
            <person name="Tringe S.G."/>
            <person name="Banfield J.F."/>
        </authorList>
    </citation>
    <scope>NUCLEOTIDE SEQUENCE [LARGE SCALE GENOMIC DNA]</scope>
    <source>
        <strain evidence="2">JGI_Cruoil_03_44_89</strain>
    </source>
</reference>
<gene>
    <name evidence="2" type="ORF">CH333_01170</name>
</gene>
<feature type="chain" id="PRO_5012330697" evidence="1">
    <location>
        <begin position="22"/>
        <end position="138"/>
    </location>
</feature>
<evidence type="ECO:0000313" key="3">
    <source>
        <dbReference type="Proteomes" id="UP000215215"/>
    </source>
</evidence>
<feature type="signal peptide" evidence="1">
    <location>
        <begin position="1"/>
        <end position="21"/>
    </location>
</feature>
<keyword evidence="1" id="KW-0732">Signal</keyword>
<dbReference type="Proteomes" id="UP000215215">
    <property type="component" value="Unassembled WGS sequence"/>
</dbReference>